<proteinExistence type="predicted"/>
<evidence type="ECO:0000313" key="4">
    <source>
        <dbReference type="Proteomes" id="UP000075374"/>
    </source>
</evidence>
<feature type="domain" description="Integrase catalytic" evidence="2">
    <location>
        <begin position="177"/>
        <end position="343"/>
    </location>
</feature>
<keyword evidence="1" id="KW-0233">DNA recombination</keyword>
<dbReference type="InterPro" id="IPR012337">
    <property type="entry name" value="RNaseH-like_sf"/>
</dbReference>
<dbReference type="InterPro" id="IPR036397">
    <property type="entry name" value="RNaseH_sf"/>
</dbReference>
<dbReference type="RefSeq" id="WP_061858864.1">
    <property type="nucleotide sequence ID" value="NZ_LTBB01000011.1"/>
</dbReference>
<dbReference type="GO" id="GO:0006310">
    <property type="term" value="P:DNA recombination"/>
    <property type="evidence" value="ECO:0007669"/>
    <property type="project" value="UniProtKB-KW"/>
</dbReference>
<dbReference type="PANTHER" id="PTHR10948:SF23">
    <property type="entry name" value="TRANSPOSASE INSI FOR INSERTION SEQUENCE ELEMENT IS30A-RELATED"/>
    <property type="match status" value="1"/>
</dbReference>
<reference evidence="3 4" key="1">
    <citation type="submission" date="2016-02" db="EMBL/GenBank/DDBJ databases">
        <title>Genome sequence of Clostridium colicanis DSM 13634.</title>
        <authorList>
            <person name="Poehlein A."/>
            <person name="Daniel R."/>
        </authorList>
    </citation>
    <scope>NUCLEOTIDE SEQUENCE [LARGE SCALE GENOMIC DNA]</scope>
    <source>
        <strain evidence="3 4">DSM 13634</strain>
    </source>
</reference>
<dbReference type="Gene3D" id="1.10.10.60">
    <property type="entry name" value="Homeodomain-like"/>
    <property type="match status" value="1"/>
</dbReference>
<protein>
    <submittedName>
        <fullName evidence="3">Integrase core domain protein</fullName>
    </submittedName>
</protein>
<dbReference type="InterPro" id="IPR001584">
    <property type="entry name" value="Integrase_cat-core"/>
</dbReference>
<gene>
    <name evidence="3" type="ORF">CLCOL_20440</name>
</gene>
<dbReference type="SUPFAM" id="SSF53098">
    <property type="entry name" value="Ribonuclease H-like"/>
    <property type="match status" value="1"/>
</dbReference>
<dbReference type="Proteomes" id="UP000075374">
    <property type="component" value="Unassembled WGS sequence"/>
</dbReference>
<sequence length="350" mass="40952">MARNNCNTNKRTFKHLTVYDRGMIKALLKEGKSINYIAKKLKRSPSTISREIRRGTTTQLRTNLTTYEEYFPETGQAVYEKNRKNCGRRFKITQAEEFISYAEEKILKDKWSPDAVVGSCKMDAKWQNKIIVCTKTLYNYIDKGLMKIKNIDLQLKTRIKTKKTGVRKIKRKLGESIEQRPEEVQEREVFGHWEIDTVLGKLTHEPVIMTLSERKTRKNLLFLLNEKTSKEVNQCIDVLKERYGNNFSKVFKTITADNGLEFSELSNKLQKYGSKAYFAHPYSSWERGTNERHNGIIRRFIPKSKSLKDISLATVKRIEDWMNSFPRKILGYATPEICFKEELALLDIHD</sequence>
<dbReference type="EMBL" id="LTBB01000011">
    <property type="protein sequence ID" value="KYH28318.1"/>
    <property type="molecule type" value="Genomic_DNA"/>
</dbReference>
<name>A0A151AL36_9CLOT</name>
<dbReference type="GO" id="GO:0032196">
    <property type="term" value="P:transposition"/>
    <property type="evidence" value="ECO:0007669"/>
    <property type="project" value="TreeGrafter"/>
</dbReference>
<dbReference type="NCBIfam" id="NF033563">
    <property type="entry name" value="transpos_IS30"/>
    <property type="match status" value="1"/>
</dbReference>
<dbReference type="AlphaFoldDB" id="A0A151AL36"/>
<dbReference type="PATRIC" id="fig|1121305.3.peg.2050"/>
<comment type="caution">
    <text evidence="3">The sequence shown here is derived from an EMBL/GenBank/DDBJ whole genome shotgun (WGS) entry which is preliminary data.</text>
</comment>
<dbReference type="STRING" id="1121305.CLCOL_20440"/>
<dbReference type="GO" id="GO:0004803">
    <property type="term" value="F:transposase activity"/>
    <property type="evidence" value="ECO:0007669"/>
    <property type="project" value="TreeGrafter"/>
</dbReference>
<evidence type="ECO:0000256" key="1">
    <source>
        <dbReference type="ARBA" id="ARBA00023172"/>
    </source>
</evidence>
<evidence type="ECO:0000313" key="3">
    <source>
        <dbReference type="EMBL" id="KYH28318.1"/>
    </source>
</evidence>
<dbReference type="PROSITE" id="PS50994">
    <property type="entry name" value="INTEGRASE"/>
    <property type="match status" value="1"/>
</dbReference>
<accession>A0A151AL36</accession>
<evidence type="ECO:0000259" key="2">
    <source>
        <dbReference type="PROSITE" id="PS50994"/>
    </source>
</evidence>
<dbReference type="GO" id="GO:0003676">
    <property type="term" value="F:nucleic acid binding"/>
    <property type="evidence" value="ECO:0007669"/>
    <property type="project" value="InterPro"/>
</dbReference>
<dbReference type="Pfam" id="PF13936">
    <property type="entry name" value="HTH_38"/>
    <property type="match status" value="1"/>
</dbReference>
<dbReference type="InterPro" id="IPR051917">
    <property type="entry name" value="Transposase-Integrase"/>
</dbReference>
<organism evidence="3 4">
    <name type="scientific">Clostridium colicanis DSM 13634</name>
    <dbReference type="NCBI Taxonomy" id="1121305"/>
    <lineage>
        <taxon>Bacteria</taxon>
        <taxon>Bacillati</taxon>
        <taxon>Bacillota</taxon>
        <taxon>Clostridia</taxon>
        <taxon>Eubacteriales</taxon>
        <taxon>Clostridiaceae</taxon>
        <taxon>Clostridium</taxon>
    </lineage>
</organism>
<keyword evidence="4" id="KW-1185">Reference proteome</keyword>
<dbReference type="GO" id="GO:0005829">
    <property type="term" value="C:cytosol"/>
    <property type="evidence" value="ECO:0007669"/>
    <property type="project" value="TreeGrafter"/>
</dbReference>
<dbReference type="InterPro" id="IPR025246">
    <property type="entry name" value="IS30-like_HTH"/>
</dbReference>
<dbReference type="InterPro" id="IPR053392">
    <property type="entry name" value="Transposase_IS30-like"/>
</dbReference>
<dbReference type="Gene3D" id="3.30.420.10">
    <property type="entry name" value="Ribonuclease H-like superfamily/Ribonuclease H"/>
    <property type="match status" value="1"/>
</dbReference>
<dbReference type="GO" id="GO:0015074">
    <property type="term" value="P:DNA integration"/>
    <property type="evidence" value="ECO:0007669"/>
    <property type="project" value="InterPro"/>
</dbReference>
<dbReference type="PANTHER" id="PTHR10948">
    <property type="entry name" value="TRANSPOSASE"/>
    <property type="match status" value="1"/>
</dbReference>